<accession>A0ABN9CIH9</accession>
<dbReference type="EC" id="2.3.2.27" evidence="9"/>
<feature type="region of interest" description="Disordered" evidence="10">
    <location>
        <begin position="200"/>
        <end position="228"/>
    </location>
</feature>
<dbReference type="SMART" id="SM00184">
    <property type="entry name" value="RING"/>
    <property type="match status" value="1"/>
</dbReference>
<keyword evidence="7 9" id="KW-0862">Zinc</keyword>
<dbReference type="Gene3D" id="3.30.390.130">
    <property type="match status" value="1"/>
</dbReference>
<feature type="compositionally biased region" description="Basic and acidic residues" evidence="10">
    <location>
        <begin position="50"/>
        <end position="59"/>
    </location>
</feature>
<keyword evidence="9" id="KW-0963">Cytoplasm</keyword>
<evidence type="ECO:0000256" key="3">
    <source>
        <dbReference type="ARBA" id="ARBA00009413"/>
    </source>
</evidence>
<dbReference type="InterPro" id="IPR001841">
    <property type="entry name" value="Znf_RING"/>
</dbReference>
<keyword evidence="5 9" id="KW-0479">Metal-binding</keyword>
<sequence length="433" mass="47720">MNFLHVMLDQLTLDLHYLGLPLGMMRSGPSPVKTDCRNVACRPGYVRSNSRPEDSRPELLRSQSRSTSTDSKPSSASPHHRISHAKPNLGGRNLSRSASLRGSRSPPPCACPQCLLVQSVKSASWPGRQMDSRPAKTQHHDSQRCQKSKGVTRVPPVPLSNIEGSGMIPPALAGISGLLMSAAGLPVCLSIPATPIFQPPPVKKRDIRPVPGIQGSSRKISNKKSKKPEEMIKQFLQKVKTPLSEDCAMCNQPMTDGEVGRLYRCSHAYHVRCLAPLYKDGTLRCPICQTLHGVKIGSQPAGKMSFHIIPHSLPGYSEFETIRIIYHIPPGVQGPGQPHPGMKFTAPDFPLHCYLPNTKKGREILLLLIKAWERRLLFPIFPSRVPGVLDSVSITRIPLKTEFGSNITGKGFPDSRYLDSVLRQLRDWEVSSD</sequence>
<evidence type="ECO:0000256" key="10">
    <source>
        <dbReference type="SAM" id="MobiDB-lite"/>
    </source>
</evidence>
<evidence type="ECO:0000259" key="11">
    <source>
        <dbReference type="PROSITE" id="PS50089"/>
    </source>
</evidence>
<comment type="catalytic activity">
    <reaction evidence="1 9">
        <text>S-ubiquitinyl-[E2 ubiquitin-conjugating enzyme]-L-cysteine + [acceptor protein]-L-lysine = [E2 ubiquitin-conjugating enzyme]-L-cysteine + N(6)-ubiquitinyl-[acceptor protein]-L-lysine.</text>
        <dbReference type="EC" id="2.3.2.27"/>
    </reaction>
</comment>
<evidence type="ECO:0000256" key="1">
    <source>
        <dbReference type="ARBA" id="ARBA00000900"/>
    </source>
</evidence>
<evidence type="ECO:0000256" key="5">
    <source>
        <dbReference type="ARBA" id="ARBA00022723"/>
    </source>
</evidence>
<dbReference type="InterPro" id="IPR039398">
    <property type="entry name" value="Deltex_fam"/>
</dbReference>
<dbReference type="InterPro" id="IPR039396">
    <property type="entry name" value="Deltex_C"/>
</dbReference>
<evidence type="ECO:0000313" key="12">
    <source>
        <dbReference type="EMBL" id="CAI9559934.1"/>
    </source>
</evidence>
<comment type="subcellular location">
    <subcellularLocation>
        <location evidence="9">Cytoplasm</location>
    </subcellularLocation>
</comment>
<dbReference type="SUPFAM" id="SSF57850">
    <property type="entry name" value="RING/U-box"/>
    <property type="match status" value="1"/>
</dbReference>
<comment type="caution">
    <text evidence="12">The sequence shown here is derived from an EMBL/GenBank/DDBJ whole genome shotgun (WGS) entry which is preliminary data.</text>
</comment>
<dbReference type="Gene3D" id="3.30.40.10">
    <property type="entry name" value="Zinc/RING finger domain, C3HC4 (zinc finger)"/>
    <property type="match status" value="1"/>
</dbReference>
<dbReference type="Pfam" id="PF18102">
    <property type="entry name" value="DTC"/>
    <property type="match status" value="1"/>
</dbReference>
<feature type="region of interest" description="Disordered" evidence="10">
    <location>
        <begin position="125"/>
        <end position="155"/>
    </location>
</feature>
<evidence type="ECO:0000256" key="6">
    <source>
        <dbReference type="ARBA" id="ARBA00022771"/>
    </source>
</evidence>
<feature type="compositionally biased region" description="Low complexity" evidence="10">
    <location>
        <begin position="61"/>
        <end position="77"/>
    </location>
</feature>
<gene>
    <name evidence="12" type="ORF">SPARVUS_LOCUS5159939</name>
</gene>
<evidence type="ECO:0000256" key="8">
    <source>
        <dbReference type="PROSITE-ProRule" id="PRU00175"/>
    </source>
</evidence>
<comment type="similarity">
    <text evidence="3 9">Belongs to the Deltex family.</text>
</comment>
<evidence type="ECO:0000256" key="2">
    <source>
        <dbReference type="ARBA" id="ARBA00004906"/>
    </source>
</evidence>
<dbReference type="Proteomes" id="UP001162483">
    <property type="component" value="Unassembled WGS sequence"/>
</dbReference>
<dbReference type="PROSITE" id="PS50089">
    <property type="entry name" value="ZF_RING_2"/>
    <property type="match status" value="1"/>
</dbReference>
<evidence type="ECO:0000256" key="9">
    <source>
        <dbReference type="RuleBase" id="RU367105"/>
    </source>
</evidence>
<dbReference type="Pfam" id="PF17123">
    <property type="entry name" value="zf-RING_11"/>
    <property type="match status" value="1"/>
</dbReference>
<name>A0ABN9CIH9_9NEOB</name>
<evidence type="ECO:0000313" key="13">
    <source>
        <dbReference type="Proteomes" id="UP001162483"/>
    </source>
</evidence>
<keyword evidence="6 8" id="KW-0863">Zinc-finger</keyword>
<reference evidence="12" key="1">
    <citation type="submission" date="2023-05" db="EMBL/GenBank/DDBJ databases">
        <authorList>
            <person name="Stuckert A."/>
        </authorList>
    </citation>
    <scope>NUCLEOTIDE SEQUENCE</scope>
</reference>
<feature type="region of interest" description="Disordered" evidence="10">
    <location>
        <begin position="42"/>
        <end position="104"/>
    </location>
</feature>
<feature type="compositionally biased region" description="Basic and acidic residues" evidence="10">
    <location>
        <begin position="130"/>
        <end position="144"/>
    </location>
</feature>
<proteinExistence type="inferred from homology"/>
<dbReference type="InterPro" id="IPR039399">
    <property type="entry name" value="Deltex_C_sf"/>
</dbReference>
<evidence type="ECO:0000256" key="4">
    <source>
        <dbReference type="ARBA" id="ARBA00022679"/>
    </source>
</evidence>
<evidence type="ECO:0000256" key="7">
    <source>
        <dbReference type="ARBA" id="ARBA00022833"/>
    </source>
</evidence>
<dbReference type="InterPro" id="IPR013083">
    <property type="entry name" value="Znf_RING/FYVE/PHD"/>
</dbReference>
<dbReference type="PANTHER" id="PTHR12622">
    <property type="entry name" value="DELTEX-RELATED"/>
    <property type="match status" value="1"/>
</dbReference>
<comment type="pathway">
    <text evidence="2 9">Protein modification; protein ubiquitination.</text>
</comment>
<feature type="compositionally biased region" description="Low complexity" evidence="10">
    <location>
        <begin position="89"/>
        <end position="104"/>
    </location>
</feature>
<feature type="domain" description="RING-type" evidence="11">
    <location>
        <begin position="247"/>
        <end position="289"/>
    </location>
</feature>
<keyword evidence="4 9" id="KW-0808">Transferase</keyword>
<dbReference type="EMBL" id="CATNWA010010448">
    <property type="protein sequence ID" value="CAI9559934.1"/>
    <property type="molecule type" value="Genomic_DNA"/>
</dbReference>
<organism evidence="12 13">
    <name type="scientific">Staurois parvus</name>
    <dbReference type="NCBI Taxonomy" id="386267"/>
    <lineage>
        <taxon>Eukaryota</taxon>
        <taxon>Metazoa</taxon>
        <taxon>Chordata</taxon>
        <taxon>Craniata</taxon>
        <taxon>Vertebrata</taxon>
        <taxon>Euteleostomi</taxon>
        <taxon>Amphibia</taxon>
        <taxon>Batrachia</taxon>
        <taxon>Anura</taxon>
        <taxon>Neobatrachia</taxon>
        <taxon>Ranoidea</taxon>
        <taxon>Ranidae</taxon>
        <taxon>Staurois</taxon>
    </lineage>
</organism>
<protein>
    <recommendedName>
        <fullName evidence="9">E3 ubiquitin-protein ligase</fullName>
        <ecNumber evidence="9">2.3.2.27</ecNumber>
    </recommendedName>
</protein>
<keyword evidence="13" id="KW-1185">Reference proteome</keyword>